<dbReference type="EMBL" id="VSSQ01045074">
    <property type="protein sequence ID" value="MPM98949.1"/>
    <property type="molecule type" value="Genomic_DNA"/>
</dbReference>
<gene>
    <name evidence="1" type="ORF">SDC9_146139</name>
</gene>
<evidence type="ECO:0000313" key="1">
    <source>
        <dbReference type="EMBL" id="MPM98949.1"/>
    </source>
</evidence>
<reference evidence="1" key="1">
    <citation type="submission" date="2019-08" db="EMBL/GenBank/DDBJ databases">
        <authorList>
            <person name="Kucharzyk K."/>
            <person name="Murdoch R.W."/>
            <person name="Higgins S."/>
            <person name="Loffler F."/>
        </authorList>
    </citation>
    <scope>NUCLEOTIDE SEQUENCE</scope>
</reference>
<sequence length="184" mass="19067">MLASKRSSPLLPRSASLSWSMARLPAAPSAWTRPVEKSSADSLVVLPAISSRQVKRASRKARPAMSSCSGWLPAAGALSSWLAGFAAASPAVRSSMLSLPSRRLTRVSASPSMPISRASTLPASSGITATATRNDSSAANSVLPSASDRLTWPALTATSGHSERLTSPPITKVRPVLTATCSTR</sequence>
<name>A0A645EC99_9ZZZZ</name>
<proteinExistence type="predicted"/>
<dbReference type="AlphaFoldDB" id="A0A645EC99"/>
<accession>A0A645EC99</accession>
<organism evidence="1">
    <name type="scientific">bioreactor metagenome</name>
    <dbReference type="NCBI Taxonomy" id="1076179"/>
    <lineage>
        <taxon>unclassified sequences</taxon>
        <taxon>metagenomes</taxon>
        <taxon>ecological metagenomes</taxon>
    </lineage>
</organism>
<protein>
    <submittedName>
        <fullName evidence="1">Uncharacterized protein</fullName>
    </submittedName>
</protein>
<comment type="caution">
    <text evidence="1">The sequence shown here is derived from an EMBL/GenBank/DDBJ whole genome shotgun (WGS) entry which is preliminary data.</text>
</comment>